<dbReference type="STRING" id="1159016.SAMN02927937_00407"/>
<evidence type="ECO:0000313" key="2">
    <source>
        <dbReference type="Proteomes" id="UP000199634"/>
    </source>
</evidence>
<keyword evidence="2" id="KW-1185">Reference proteome</keyword>
<dbReference type="RefSeq" id="WP_091095791.1">
    <property type="nucleotide sequence ID" value="NZ_FNXE01000003.1"/>
</dbReference>
<dbReference type="EMBL" id="FNXE01000003">
    <property type="protein sequence ID" value="SEH59795.1"/>
    <property type="molecule type" value="Genomic_DNA"/>
</dbReference>
<gene>
    <name evidence="1" type="ORF">SAMN02927937_00407</name>
</gene>
<organism evidence="1 2">
    <name type="scientific">Paenimyroides marinum</name>
    <dbReference type="NCBI Taxonomy" id="1159016"/>
    <lineage>
        <taxon>Bacteria</taxon>
        <taxon>Pseudomonadati</taxon>
        <taxon>Bacteroidota</taxon>
        <taxon>Flavobacteriia</taxon>
        <taxon>Flavobacteriales</taxon>
        <taxon>Flavobacteriaceae</taxon>
        <taxon>Paenimyroides</taxon>
    </lineage>
</organism>
<dbReference type="AlphaFoldDB" id="A0A1H6JJ63"/>
<dbReference type="Proteomes" id="UP000199634">
    <property type="component" value="Unassembled WGS sequence"/>
</dbReference>
<dbReference type="PROSITE" id="PS51257">
    <property type="entry name" value="PROKAR_LIPOPROTEIN"/>
    <property type="match status" value="1"/>
</dbReference>
<proteinExistence type="predicted"/>
<accession>A0A1H6JJ63</accession>
<name>A0A1H6JJ63_9FLAO</name>
<protein>
    <submittedName>
        <fullName evidence="1">Uncharacterized protein</fullName>
    </submittedName>
</protein>
<dbReference type="OrthoDB" id="9825870at2"/>
<evidence type="ECO:0000313" key="1">
    <source>
        <dbReference type="EMBL" id="SEH59795.1"/>
    </source>
</evidence>
<reference evidence="2" key="1">
    <citation type="submission" date="2016-10" db="EMBL/GenBank/DDBJ databases">
        <authorList>
            <person name="Varghese N."/>
            <person name="Submissions S."/>
        </authorList>
    </citation>
    <scope>NUCLEOTIDE SEQUENCE [LARGE SCALE GENOMIC DNA]</scope>
    <source>
        <strain evidence="2">CGMCC 1.10825</strain>
    </source>
</reference>
<sequence>MKNALTYFLPCIFLFCSCTVDDVSYNEKTEESNSVLVIDQLFKTFESKTHKAHNKQSLQDLINQIEAEALQDETFFNLVDENYSTPLAADIEAVLTDADAVLTNLNIRTDVKNYVSSVINTNTQTALTTLNQTIKSNVLLTTAEKAMLADIISFRNQQITEGGDDDEWNTRNIVTYVQGYTISRANAVLNVLIIKVIEKED</sequence>